<accession>A0A5E4RSC0</accession>
<reference evidence="1 2" key="1">
    <citation type="submission" date="2019-08" db="EMBL/GenBank/DDBJ databases">
        <authorList>
            <person name="Peeters C."/>
        </authorList>
    </citation>
    <scope>NUCLEOTIDE SEQUENCE [LARGE SCALE GENOMIC DNA]</scope>
    <source>
        <strain evidence="1 2">LMG 31108</strain>
    </source>
</reference>
<dbReference type="AlphaFoldDB" id="A0A5E4RSC0"/>
<keyword evidence="2" id="KW-1185">Reference proteome</keyword>
<dbReference type="SUPFAM" id="SSF69635">
    <property type="entry name" value="Type III secretory system chaperone-like"/>
    <property type="match status" value="1"/>
</dbReference>
<dbReference type="Pfam" id="PF05932">
    <property type="entry name" value="CesT"/>
    <property type="match status" value="1"/>
</dbReference>
<gene>
    <name evidence="1" type="ORF">PAN31108_00376</name>
</gene>
<evidence type="ECO:0000313" key="1">
    <source>
        <dbReference type="EMBL" id="VVD66330.1"/>
    </source>
</evidence>
<protein>
    <submittedName>
        <fullName evidence="1">Molecular chaperone Tir</fullName>
    </submittedName>
</protein>
<evidence type="ECO:0000313" key="2">
    <source>
        <dbReference type="Proteomes" id="UP000406256"/>
    </source>
</evidence>
<proteinExistence type="predicted"/>
<dbReference type="GO" id="GO:0030254">
    <property type="term" value="P:protein secretion by the type III secretion system"/>
    <property type="evidence" value="ECO:0007669"/>
    <property type="project" value="InterPro"/>
</dbReference>
<dbReference type="InterPro" id="IPR010261">
    <property type="entry name" value="Tir_chaperone"/>
</dbReference>
<organism evidence="1 2">
    <name type="scientific">Pandoraea anhela</name>
    <dbReference type="NCBI Taxonomy" id="2508295"/>
    <lineage>
        <taxon>Bacteria</taxon>
        <taxon>Pseudomonadati</taxon>
        <taxon>Pseudomonadota</taxon>
        <taxon>Betaproteobacteria</taxon>
        <taxon>Burkholderiales</taxon>
        <taxon>Burkholderiaceae</taxon>
        <taxon>Pandoraea</taxon>
    </lineage>
</organism>
<dbReference type="Proteomes" id="UP000406256">
    <property type="component" value="Unassembled WGS sequence"/>
</dbReference>
<name>A0A5E4RSC0_9BURK</name>
<sequence>MSLERRNELLAELCTLLEIPDVNGIVQAGRLNVNEFEVAVDFFEQDPDAIYLDFEYGIVSGGRTLRIYRLMLEANLTVYAQDQAQLGVNPSTGGIILVVRVPLGHDVNGGYLCELLDHYVEHGRYWQDNILQSSDDMFDQIASGEYQWIRA</sequence>
<dbReference type="OrthoDB" id="5997282at2"/>
<dbReference type="Gene3D" id="3.30.1460.10">
    <property type="match status" value="1"/>
</dbReference>
<dbReference type="RefSeq" id="WP_150667193.1">
    <property type="nucleotide sequence ID" value="NZ_CABPSB010000001.1"/>
</dbReference>
<dbReference type="EMBL" id="CABPSB010000001">
    <property type="protein sequence ID" value="VVD66330.1"/>
    <property type="molecule type" value="Genomic_DNA"/>
</dbReference>